<dbReference type="GO" id="GO:0006229">
    <property type="term" value="P:dUTP biosynthetic process"/>
    <property type="evidence" value="ECO:0007669"/>
    <property type="project" value="UniProtKB-UniRule"/>
</dbReference>
<dbReference type="GO" id="GO:0006226">
    <property type="term" value="P:dUMP biosynthetic process"/>
    <property type="evidence" value="ECO:0007669"/>
    <property type="project" value="UniProtKB-UniPathway"/>
</dbReference>
<sequence length="189" mass="21153">MILSDRDIKAEIERGNLVVTPLDDTDLQIQPASVDVRLGDEIIEFDDRDEPLNPHEVDPEDVTTRIPFETYVIEPGEFVLMTTYEYVGIPDELIGFVEGRSSWGRWGIKVHSTAGLIDPGYKGMVTLEVSNEGKIPIVLTAGDRIAQLTFQRLTSPCERPYGEERGSKYQNQAGPQVSRLDRENTATSD</sequence>
<keyword evidence="2 3" id="KW-0546">Nucleotide metabolism</keyword>
<keyword evidence="3" id="KW-0547">Nucleotide-binding</keyword>
<organism evidence="5 6">
    <name type="scientific">Halorarum halophilum</name>
    <dbReference type="NCBI Taxonomy" id="2743090"/>
    <lineage>
        <taxon>Archaea</taxon>
        <taxon>Methanobacteriati</taxon>
        <taxon>Methanobacteriota</taxon>
        <taxon>Stenosarchaea group</taxon>
        <taxon>Halobacteria</taxon>
        <taxon>Halobacteriales</taxon>
        <taxon>Haloferacaceae</taxon>
        <taxon>Halorarum</taxon>
    </lineage>
</organism>
<dbReference type="PANTHER" id="PTHR42680">
    <property type="entry name" value="DCTP DEAMINASE"/>
    <property type="match status" value="1"/>
</dbReference>
<keyword evidence="5" id="KW-0614">Plasmid</keyword>
<dbReference type="NCBIfam" id="TIGR02274">
    <property type="entry name" value="dCTP_deam"/>
    <property type="match status" value="1"/>
</dbReference>
<feature type="compositionally biased region" description="Basic and acidic residues" evidence="4">
    <location>
        <begin position="179"/>
        <end position="189"/>
    </location>
</feature>
<evidence type="ECO:0000313" key="6">
    <source>
        <dbReference type="Proteomes" id="UP000509750"/>
    </source>
</evidence>
<dbReference type="Pfam" id="PF22769">
    <property type="entry name" value="DCD"/>
    <property type="match status" value="1"/>
</dbReference>
<dbReference type="GO" id="GO:0008829">
    <property type="term" value="F:dCTP deaminase activity"/>
    <property type="evidence" value="ECO:0007669"/>
    <property type="project" value="UniProtKB-UniRule"/>
</dbReference>
<evidence type="ECO:0000256" key="4">
    <source>
        <dbReference type="SAM" id="MobiDB-lite"/>
    </source>
</evidence>
<dbReference type="UniPathway" id="UPA00610">
    <property type="reaction ID" value="UER00665"/>
</dbReference>
<dbReference type="RefSeq" id="WP_179171610.1">
    <property type="nucleotide sequence ID" value="NZ_CP058532.1"/>
</dbReference>
<dbReference type="Gene3D" id="2.70.40.10">
    <property type="match status" value="1"/>
</dbReference>
<keyword evidence="1 3" id="KW-0378">Hydrolase</keyword>
<name>A0A7D5KIH9_9EURY</name>
<dbReference type="GeneID" id="56031315"/>
<dbReference type="InterPro" id="IPR036157">
    <property type="entry name" value="dUTPase-like_sf"/>
</dbReference>
<feature type="binding site" evidence="3">
    <location>
        <begin position="100"/>
        <end position="105"/>
    </location>
    <ligand>
        <name>dCTP</name>
        <dbReference type="ChEBI" id="CHEBI:61481"/>
    </ligand>
</feature>
<protein>
    <recommendedName>
        <fullName evidence="3">dCTP deaminase</fullName>
        <ecNumber evidence="3">3.5.4.13</ecNumber>
    </recommendedName>
    <alternativeName>
        <fullName evidence="3">Deoxycytidine triphosphate deaminase</fullName>
    </alternativeName>
</protein>
<comment type="function">
    <text evidence="3">Catalyzes the deamination of dCTP to dUTP.</text>
</comment>
<evidence type="ECO:0000256" key="1">
    <source>
        <dbReference type="ARBA" id="ARBA00022801"/>
    </source>
</evidence>
<feature type="binding site" evidence="3">
    <location>
        <position position="168"/>
    </location>
    <ligand>
        <name>dCTP</name>
        <dbReference type="ChEBI" id="CHEBI:61481"/>
    </ligand>
</feature>
<dbReference type="OrthoDB" id="33242at2157"/>
<reference evidence="5 6" key="1">
    <citation type="submission" date="2020-07" db="EMBL/GenBank/DDBJ databases">
        <title>Gai3-2, isolated from salt lake.</title>
        <authorList>
            <person name="Cui H."/>
            <person name="Shi X."/>
        </authorList>
    </citation>
    <scope>NUCLEOTIDE SEQUENCE [LARGE SCALE GENOMIC DNA]</scope>
    <source>
        <strain evidence="5 6">Gai3-2</strain>
        <plasmid evidence="5 6">unnamed3</plasmid>
    </source>
</reference>
<comment type="similarity">
    <text evidence="3">Belongs to the dCTP deaminase family.</text>
</comment>
<dbReference type="KEGG" id="halg:HUG10_20740"/>
<dbReference type="PANTHER" id="PTHR42680:SF3">
    <property type="entry name" value="DCTP DEAMINASE"/>
    <property type="match status" value="1"/>
</dbReference>
<dbReference type="GO" id="GO:0015949">
    <property type="term" value="P:nucleobase-containing small molecule interconversion"/>
    <property type="evidence" value="ECO:0007669"/>
    <property type="project" value="TreeGrafter"/>
</dbReference>
<dbReference type="HAMAP" id="MF_00146">
    <property type="entry name" value="dCTP_deaminase"/>
    <property type="match status" value="1"/>
</dbReference>
<dbReference type="CDD" id="cd07557">
    <property type="entry name" value="trimeric_dUTPase"/>
    <property type="match status" value="1"/>
</dbReference>
<evidence type="ECO:0000256" key="3">
    <source>
        <dbReference type="HAMAP-Rule" id="MF_00146"/>
    </source>
</evidence>
<feature type="binding site" evidence="3">
    <location>
        <position position="147"/>
    </location>
    <ligand>
        <name>dCTP</name>
        <dbReference type="ChEBI" id="CHEBI:61481"/>
    </ligand>
</feature>
<feature type="binding site" evidence="3">
    <location>
        <position position="118"/>
    </location>
    <ligand>
        <name>dCTP</name>
        <dbReference type="ChEBI" id="CHEBI:61481"/>
    </ligand>
</feature>
<dbReference type="InterPro" id="IPR033704">
    <property type="entry name" value="dUTPase_trimeric"/>
</dbReference>
<feature type="binding site" evidence="3">
    <location>
        <position position="172"/>
    </location>
    <ligand>
        <name>dCTP</name>
        <dbReference type="ChEBI" id="CHEBI:61481"/>
    </ligand>
</feature>
<dbReference type="AlphaFoldDB" id="A0A7D5KIH9"/>
<dbReference type="Proteomes" id="UP000509750">
    <property type="component" value="Plasmid unnamed3"/>
</dbReference>
<comment type="subunit">
    <text evidence="3">Homotrimer.</text>
</comment>
<feature type="binding site" evidence="3">
    <location>
        <position position="161"/>
    </location>
    <ligand>
        <name>dCTP</name>
        <dbReference type="ChEBI" id="CHEBI:61481"/>
    </ligand>
</feature>
<dbReference type="InterPro" id="IPR011962">
    <property type="entry name" value="dCTP_deaminase"/>
</dbReference>
<geneLocation type="plasmid" evidence="5 6">
    <name>unnamed3</name>
</geneLocation>
<dbReference type="EMBL" id="CP058532">
    <property type="protein sequence ID" value="QLG30036.1"/>
    <property type="molecule type" value="Genomic_DNA"/>
</dbReference>
<accession>A0A7D5KIH9</accession>
<keyword evidence="6" id="KW-1185">Reference proteome</keyword>
<evidence type="ECO:0000256" key="2">
    <source>
        <dbReference type="ARBA" id="ARBA00023080"/>
    </source>
</evidence>
<comment type="pathway">
    <text evidence="3">Pyrimidine metabolism; dUMP biosynthesis; dUMP from dCTP (dUTP route): step 1/2.</text>
</comment>
<feature type="active site" description="Proton donor/acceptor" evidence="3">
    <location>
        <position position="128"/>
    </location>
</feature>
<dbReference type="SUPFAM" id="SSF51283">
    <property type="entry name" value="dUTPase-like"/>
    <property type="match status" value="1"/>
</dbReference>
<comment type="caution">
    <text evidence="3">Lacks conserved residue(s) required for the propagation of feature annotation.</text>
</comment>
<comment type="catalytic activity">
    <reaction evidence="3">
        <text>dCTP + H2O + H(+) = dUTP + NH4(+)</text>
        <dbReference type="Rhea" id="RHEA:22680"/>
        <dbReference type="ChEBI" id="CHEBI:15377"/>
        <dbReference type="ChEBI" id="CHEBI:15378"/>
        <dbReference type="ChEBI" id="CHEBI:28938"/>
        <dbReference type="ChEBI" id="CHEBI:61481"/>
        <dbReference type="ChEBI" id="CHEBI:61555"/>
        <dbReference type="EC" id="3.5.4.13"/>
    </reaction>
</comment>
<feature type="region of interest" description="Disordered" evidence="4">
    <location>
        <begin position="157"/>
        <end position="189"/>
    </location>
</feature>
<dbReference type="GO" id="GO:0000166">
    <property type="term" value="F:nucleotide binding"/>
    <property type="evidence" value="ECO:0007669"/>
    <property type="project" value="UniProtKB-KW"/>
</dbReference>
<feature type="binding site" evidence="3">
    <location>
        <begin position="126"/>
        <end position="128"/>
    </location>
    <ligand>
        <name>dCTP</name>
        <dbReference type="ChEBI" id="CHEBI:61481"/>
    </ligand>
</feature>
<evidence type="ECO:0000313" key="5">
    <source>
        <dbReference type="EMBL" id="QLG30036.1"/>
    </source>
</evidence>
<proteinExistence type="inferred from homology"/>
<dbReference type="EC" id="3.5.4.13" evidence="3"/>
<gene>
    <name evidence="3" type="primary">dcd</name>
    <name evidence="5" type="ORF">HUG10_20740</name>
</gene>